<name>A0AC35TFM7_9BILA</name>
<evidence type="ECO:0000313" key="1">
    <source>
        <dbReference type="Proteomes" id="UP000095286"/>
    </source>
</evidence>
<reference evidence="2" key="1">
    <citation type="submission" date="2016-11" db="UniProtKB">
        <authorList>
            <consortium name="WormBaseParasite"/>
        </authorList>
    </citation>
    <scope>IDENTIFICATION</scope>
    <source>
        <strain evidence="2">KR3021</strain>
    </source>
</reference>
<proteinExistence type="predicted"/>
<protein>
    <submittedName>
        <fullName evidence="2">Membrane-bound transcription factor site-2 protease</fullName>
    </submittedName>
</protein>
<dbReference type="WBParaSite" id="RSKR_0000003400.1">
    <property type="protein sequence ID" value="RSKR_0000003400.1"/>
    <property type="gene ID" value="RSKR_0000003400"/>
</dbReference>
<organism evidence="1 2">
    <name type="scientific">Rhabditophanes sp. KR3021</name>
    <dbReference type="NCBI Taxonomy" id="114890"/>
    <lineage>
        <taxon>Eukaryota</taxon>
        <taxon>Metazoa</taxon>
        <taxon>Ecdysozoa</taxon>
        <taxon>Nematoda</taxon>
        <taxon>Chromadorea</taxon>
        <taxon>Rhabditida</taxon>
        <taxon>Tylenchina</taxon>
        <taxon>Panagrolaimomorpha</taxon>
        <taxon>Strongyloidoidea</taxon>
        <taxon>Alloionematidae</taxon>
        <taxon>Rhabditophanes</taxon>
    </lineage>
</organism>
<dbReference type="Proteomes" id="UP000095286">
    <property type="component" value="Unplaced"/>
</dbReference>
<accession>A0AC35TFM7</accession>
<evidence type="ECO:0000313" key="2">
    <source>
        <dbReference type="WBParaSite" id="RSKR_0000003400.1"/>
    </source>
</evidence>
<sequence>MSTNHDSVRTYPLVFGDGVEEEMRTVKSYDDVDNAIMYAVSKHREPAQSGITPIIPGVNLPLNQIPLFIFVLIVCGIFHELGHAIAAVYSNVKVNGFGFFMVVVYPGAFTDIDSEQLERANAFTKLWIFCAGIWHNLILATLFALIFFSTPVISAPFYSDSNGILVTEVFEESGLFGGAGLEAGNIIVSINGCKVTNISSYFNCLNLIEKDIYPNGYLIEKEVVYQQTATQVQKIDNEVRCCDEFSNTTLASHLCFMYNKEKPGNGSSSRSPFGKIVNVDPAKEIINKFSCFPAKQVTDLTRCHYDTRNSNTLESLECVKPALFNGTFLIRIELAANLKPVLFIGKLDELRYMIDAYHLTPRLSILPNWPPMFLELVCKYFITFSLALAFVNAVPCFSFDGQFILRTVVEFYFGGKKRRFVCDVYR</sequence>